<proteinExistence type="predicted"/>
<dbReference type="EMBL" id="VDEP01000306">
    <property type="protein sequence ID" value="KAA1108057.1"/>
    <property type="molecule type" value="Genomic_DNA"/>
</dbReference>
<evidence type="ECO:0000313" key="2">
    <source>
        <dbReference type="EMBL" id="KAA1108057.1"/>
    </source>
</evidence>
<protein>
    <submittedName>
        <fullName evidence="1">Uncharacterized protein</fullName>
    </submittedName>
</protein>
<evidence type="ECO:0000313" key="1">
    <source>
        <dbReference type="EMBL" id="KAA1096806.1"/>
    </source>
</evidence>
<dbReference type="EMBL" id="VSWC01000067">
    <property type="protein sequence ID" value="KAA1096806.1"/>
    <property type="molecule type" value="Genomic_DNA"/>
</dbReference>
<dbReference type="OrthoDB" id="10387478at2759"/>
<sequence>MASKNHRSIISAPIIHVGLVPWSNKEQIAQARQTSITNDQRLIIQAYVCRTENRQAYGGRKAERLAHTEKGMPACYETASCLGSCCLVDSSRYIKVNECFATSRPTLRDPSDKSHPTFNPGRFLEPTGAGLRARMSTSDFIINLF</sequence>
<dbReference type="AlphaFoldDB" id="A0A5B0P713"/>
<keyword evidence="3" id="KW-1185">Reference proteome</keyword>
<comment type="caution">
    <text evidence="1">The sequence shown here is derived from an EMBL/GenBank/DDBJ whole genome shotgun (WGS) entry which is preliminary data.</text>
</comment>
<dbReference type="Proteomes" id="UP000324748">
    <property type="component" value="Unassembled WGS sequence"/>
</dbReference>
<accession>A0A5B0P713</accession>
<name>A0A5B0P713_PUCGR</name>
<gene>
    <name evidence="1" type="ORF">PGT21_029156</name>
    <name evidence="2" type="ORF">PGTUg99_027132</name>
</gene>
<reference evidence="3 4" key="1">
    <citation type="submission" date="2019-05" db="EMBL/GenBank/DDBJ databases">
        <title>Emergence of the Ug99 lineage of the wheat stem rust pathogen through somatic hybridization.</title>
        <authorList>
            <person name="Li F."/>
            <person name="Upadhyaya N.M."/>
            <person name="Sperschneider J."/>
            <person name="Matny O."/>
            <person name="Nguyen-Phuc H."/>
            <person name="Mago R."/>
            <person name="Raley C."/>
            <person name="Miller M.E."/>
            <person name="Silverstein K.A.T."/>
            <person name="Henningsen E."/>
            <person name="Hirsch C.D."/>
            <person name="Visser B."/>
            <person name="Pretorius Z.A."/>
            <person name="Steffenson B.J."/>
            <person name="Schwessinger B."/>
            <person name="Dodds P.N."/>
            <person name="Figueroa M."/>
        </authorList>
    </citation>
    <scope>NUCLEOTIDE SEQUENCE [LARGE SCALE GENOMIC DNA]</scope>
    <source>
        <strain evidence="1">21-0</strain>
        <strain evidence="2 4">Ug99</strain>
    </source>
</reference>
<evidence type="ECO:0000313" key="4">
    <source>
        <dbReference type="Proteomes" id="UP000325313"/>
    </source>
</evidence>
<organism evidence="1 3">
    <name type="scientific">Puccinia graminis f. sp. tritici</name>
    <dbReference type="NCBI Taxonomy" id="56615"/>
    <lineage>
        <taxon>Eukaryota</taxon>
        <taxon>Fungi</taxon>
        <taxon>Dikarya</taxon>
        <taxon>Basidiomycota</taxon>
        <taxon>Pucciniomycotina</taxon>
        <taxon>Pucciniomycetes</taxon>
        <taxon>Pucciniales</taxon>
        <taxon>Pucciniaceae</taxon>
        <taxon>Puccinia</taxon>
    </lineage>
</organism>
<dbReference type="Proteomes" id="UP000325313">
    <property type="component" value="Unassembled WGS sequence"/>
</dbReference>
<evidence type="ECO:0000313" key="3">
    <source>
        <dbReference type="Proteomes" id="UP000324748"/>
    </source>
</evidence>